<evidence type="ECO:0000256" key="5">
    <source>
        <dbReference type="SAM" id="MobiDB-lite"/>
    </source>
</evidence>
<keyword evidence="2 6" id="KW-0812">Transmembrane</keyword>
<dbReference type="OMA" id="YLRYHYF"/>
<reference evidence="8 9" key="1">
    <citation type="submission" date="2015-12" db="EMBL/GenBank/DDBJ databases">
        <title>Dictyostelia acquired genes for synthesis and detection of signals that induce cell-type specialization by lateral gene transfer from prokaryotes.</title>
        <authorList>
            <person name="Gloeckner G."/>
            <person name="Schaap P."/>
        </authorList>
    </citation>
    <scope>NUCLEOTIDE SEQUENCE [LARGE SCALE GENOMIC DNA]</scope>
    <source>
        <strain evidence="8 9">TK</strain>
    </source>
</reference>
<dbReference type="OrthoDB" id="17559at2759"/>
<comment type="caution">
    <text evidence="8">The sequence shown here is derived from an EMBL/GenBank/DDBJ whole genome shotgun (WGS) entry which is preliminary data.</text>
</comment>
<dbReference type="InterPro" id="IPR026841">
    <property type="entry name" value="Aur1/Ipt1"/>
</dbReference>
<feature type="domain" description="Inositolphosphotransferase Aur1/Ipt1" evidence="7">
    <location>
        <begin position="344"/>
        <end position="467"/>
    </location>
</feature>
<dbReference type="PANTHER" id="PTHR31310">
    <property type="match status" value="1"/>
</dbReference>
<evidence type="ECO:0000313" key="8">
    <source>
        <dbReference type="EMBL" id="KYQ90294.1"/>
    </source>
</evidence>
<dbReference type="Gene3D" id="1.20.144.10">
    <property type="entry name" value="Phosphatidic acid phosphatase type 2/haloperoxidase"/>
    <property type="match status" value="1"/>
</dbReference>
<accession>A0A151Z8Y1</accession>
<dbReference type="Proteomes" id="UP000076078">
    <property type="component" value="Unassembled WGS sequence"/>
</dbReference>
<dbReference type="EMBL" id="LODT01000037">
    <property type="protein sequence ID" value="KYQ90294.1"/>
    <property type="molecule type" value="Genomic_DNA"/>
</dbReference>
<evidence type="ECO:0000256" key="4">
    <source>
        <dbReference type="ARBA" id="ARBA00023136"/>
    </source>
</evidence>
<evidence type="ECO:0000259" key="7">
    <source>
        <dbReference type="Pfam" id="PF14378"/>
    </source>
</evidence>
<evidence type="ECO:0000313" key="9">
    <source>
        <dbReference type="Proteomes" id="UP000076078"/>
    </source>
</evidence>
<organism evidence="8 9">
    <name type="scientific">Tieghemostelium lacteum</name>
    <name type="common">Slime mold</name>
    <name type="synonym">Dictyostelium lacteum</name>
    <dbReference type="NCBI Taxonomy" id="361077"/>
    <lineage>
        <taxon>Eukaryota</taxon>
        <taxon>Amoebozoa</taxon>
        <taxon>Evosea</taxon>
        <taxon>Eumycetozoa</taxon>
        <taxon>Dictyostelia</taxon>
        <taxon>Dictyosteliales</taxon>
        <taxon>Raperosteliaceae</taxon>
        <taxon>Tieghemostelium</taxon>
    </lineage>
</organism>
<dbReference type="InterPro" id="IPR036938">
    <property type="entry name" value="PAP2/HPO_sf"/>
</dbReference>
<protein>
    <submittedName>
        <fullName evidence="8">Phosphoesterase</fullName>
    </submittedName>
</protein>
<dbReference type="InterPro" id="IPR052185">
    <property type="entry name" value="IPC_Synthase-Related"/>
</dbReference>
<keyword evidence="9" id="KW-1185">Reference proteome</keyword>
<feature type="transmembrane region" description="Helical" evidence="6">
    <location>
        <begin position="307"/>
        <end position="325"/>
    </location>
</feature>
<feature type="transmembrane region" description="Helical" evidence="6">
    <location>
        <begin position="452"/>
        <end position="472"/>
    </location>
</feature>
<feature type="region of interest" description="Disordered" evidence="5">
    <location>
        <begin position="65"/>
        <end position="95"/>
    </location>
</feature>
<dbReference type="PANTHER" id="PTHR31310:SF7">
    <property type="entry name" value="PA-PHOSPHATASE RELATED-FAMILY PROTEIN DDB_G0268928"/>
    <property type="match status" value="1"/>
</dbReference>
<feature type="transmembrane region" description="Helical" evidence="6">
    <location>
        <begin position="197"/>
        <end position="216"/>
    </location>
</feature>
<proteinExistence type="predicted"/>
<evidence type="ECO:0000256" key="6">
    <source>
        <dbReference type="SAM" id="Phobius"/>
    </source>
</evidence>
<feature type="transmembrane region" description="Helical" evidence="6">
    <location>
        <begin position="168"/>
        <end position="191"/>
    </location>
</feature>
<evidence type="ECO:0000256" key="1">
    <source>
        <dbReference type="ARBA" id="ARBA00004141"/>
    </source>
</evidence>
<evidence type="ECO:0000256" key="3">
    <source>
        <dbReference type="ARBA" id="ARBA00022989"/>
    </source>
</evidence>
<evidence type="ECO:0000256" key="2">
    <source>
        <dbReference type="ARBA" id="ARBA00022692"/>
    </source>
</evidence>
<dbReference type="InParanoid" id="A0A151Z8Y1"/>
<feature type="compositionally biased region" description="Low complexity" evidence="5">
    <location>
        <begin position="66"/>
        <end position="83"/>
    </location>
</feature>
<dbReference type="AlphaFoldDB" id="A0A151Z8Y1"/>
<keyword evidence="4 6" id="KW-0472">Membrane</keyword>
<dbReference type="Pfam" id="PF14378">
    <property type="entry name" value="PAP2_3"/>
    <property type="match status" value="1"/>
</dbReference>
<dbReference type="SUPFAM" id="SSF48317">
    <property type="entry name" value="Acid phosphatase/Vanadium-dependent haloperoxidase"/>
    <property type="match status" value="1"/>
</dbReference>
<feature type="transmembrane region" description="Helical" evidence="6">
    <location>
        <begin position="223"/>
        <end position="252"/>
    </location>
</feature>
<dbReference type="GO" id="GO:0016020">
    <property type="term" value="C:membrane"/>
    <property type="evidence" value="ECO:0007669"/>
    <property type="project" value="UniProtKB-SubCell"/>
</dbReference>
<gene>
    <name evidence="8" type="ORF">DLAC_08897</name>
</gene>
<feature type="transmembrane region" description="Helical" evidence="6">
    <location>
        <begin position="426"/>
        <end position="445"/>
    </location>
</feature>
<keyword evidence="3 6" id="KW-1133">Transmembrane helix</keyword>
<name>A0A151Z8Y1_TIELA</name>
<feature type="transmembrane region" description="Helical" evidence="6">
    <location>
        <begin position="346"/>
        <end position="367"/>
    </location>
</feature>
<comment type="subcellular location">
    <subcellularLocation>
        <location evidence="1">Membrane</location>
        <topology evidence="1">Multi-pass membrane protein</topology>
    </subcellularLocation>
</comment>
<sequence>MGVPQTIDIQNQGTDFKYFHLKEDLTDDLDLIKDSHIPRLSLWGWFTPQHNKMIYQLGQLGKKDSNSLNSSNISNSTTTVESNGASTSISIDREGSDSEDMIQMMDYTKIDINASRDTNSSGSGSVGTANDEEIEYLNQSQQLDGVPFTSTTSSINPKLLPHKFCSPIYSDVTFSLLVAVVCIFSIVYCFLVGPKAVLPAFLVSLLIFISYIFACFSPNNKWYIYSVTVLSVGLGLTIPTFFAATGAVVLGLGRSTWDSSLVSADSSLLGWVFPMGQMGLYVDKSTLIGPDSFIGELSTEILQLSYISYYIWGYFMEVWILFNLWKCSLSKDPIKQQELAIWDQRLKMFICSWISTYFLVFSINLSFPAVSPRVYLRGEYTNQLNGFGFAGFVRRKIEDAAKGSFGSFPSGHIATSWAISFASYRIVPAYGFISGVASFLITIATMYLRYHYFVDFLAAVPVAILCLLYGGFYSPKDFKNLFVSAYRSIKNLFKYLKNLITNSVSKFNKLNDKY</sequence>
<dbReference type="CDD" id="cd01610">
    <property type="entry name" value="PAP2_like"/>
    <property type="match status" value="1"/>
</dbReference>